<dbReference type="Proteomes" id="UP001415857">
    <property type="component" value="Unassembled WGS sequence"/>
</dbReference>
<dbReference type="PANTHER" id="PTHR48040">
    <property type="entry name" value="PLEIOTROPIC DRUG RESISTANCE PROTEIN 1-LIKE ISOFORM X1"/>
    <property type="match status" value="1"/>
</dbReference>
<dbReference type="AlphaFoldDB" id="A0AAP0RP61"/>
<reference evidence="2 3" key="1">
    <citation type="journal article" date="2024" name="Plant J.">
        <title>Genome sequences and population genomics reveal climatic adaptation and genomic divergence between two closely related sweetgum species.</title>
        <authorList>
            <person name="Xu W.Q."/>
            <person name="Ren C.Q."/>
            <person name="Zhang X.Y."/>
            <person name="Comes H.P."/>
            <person name="Liu X.H."/>
            <person name="Li Y.G."/>
            <person name="Kettle C.J."/>
            <person name="Jalonen R."/>
            <person name="Gaisberger H."/>
            <person name="Ma Y.Z."/>
            <person name="Qiu Y.X."/>
        </authorList>
    </citation>
    <scope>NUCLEOTIDE SEQUENCE [LARGE SCALE GENOMIC DNA]</scope>
    <source>
        <strain evidence="2">Hangzhou</strain>
    </source>
</reference>
<dbReference type="PANTHER" id="PTHR48040:SF20">
    <property type="entry name" value="PLEIOTROPIC DRUG RESISTANCE PROTEIN 1"/>
    <property type="match status" value="1"/>
</dbReference>
<evidence type="ECO:0000259" key="1">
    <source>
        <dbReference type="Pfam" id="PF14510"/>
    </source>
</evidence>
<gene>
    <name evidence="2" type="ORF">L1049_004855</name>
</gene>
<dbReference type="Pfam" id="PF14510">
    <property type="entry name" value="ABC_trans_N"/>
    <property type="match status" value="1"/>
</dbReference>
<comment type="caution">
    <text evidence="2">The sequence shown here is derived from an EMBL/GenBank/DDBJ whole genome shotgun (WGS) entry which is preliminary data.</text>
</comment>
<dbReference type="EMBL" id="JBBPBK010000007">
    <property type="protein sequence ID" value="KAK9281946.1"/>
    <property type="molecule type" value="Genomic_DNA"/>
</dbReference>
<feature type="domain" description="Pleiotropic ABC efflux transporter N-terminal" evidence="1">
    <location>
        <begin position="92"/>
        <end position="143"/>
    </location>
</feature>
<accession>A0AAP0RP61</accession>
<proteinExistence type="predicted"/>
<evidence type="ECO:0000313" key="2">
    <source>
        <dbReference type="EMBL" id="KAK9281946.1"/>
    </source>
</evidence>
<sequence>MENTDIYRVSSSFRIDSSSPWRNTGVEVFSRSSREEDDEEALKWAALEKLPTDNRLKKGLWSGSQGAASEIDVDNLGYQERKNLLERLEKVAEEDNEKFLLKLKDRIDRVGIDMPTVEVRYEHLTIDAEAYAGSRALPTFINFCSNIVEVVAIVGPRRRGGLVHRVAELLKLDGVSAAFARGTATATATATAMGARTVTTSQGNG</sequence>
<evidence type="ECO:0000313" key="3">
    <source>
        <dbReference type="Proteomes" id="UP001415857"/>
    </source>
</evidence>
<keyword evidence="3" id="KW-1185">Reference proteome</keyword>
<protein>
    <recommendedName>
        <fullName evidence="1">Pleiotropic ABC efflux transporter N-terminal domain-containing protein</fullName>
    </recommendedName>
</protein>
<dbReference type="InterPro" id="IPR029481">
    <property type="entry name" value="ABC_trans_N"/>
</dbReference>
<organism evidence="2 3">
    <name type="scientific">Liquidambar formosana</name>
    <name type="common">Formosan gum</name>
    <dbReference type="NCBI Taxonomy" id="63359"/>
    <lineage>
        <taxon>Eukaryota</taxon>
        <taxon>Viridiplantae</taxon>
        <taxon>Streptophyta</taxon>
        <taxon>Embryophyta</taxon>
        <taxon>Tracheophyta</taxon>
        <taxon>Spermatophyta</taxon>
        <taxon>Magnoliopsida</taxon>
        <taxon>eudicotyledons</taxon>
        <taxon>Gunneridae</taxon>
        <taxon>Pentapetalae</taxon>
        <taxon>Saxifragales</taxon>
        <taxon>Altingiaceae</taxon>
        <taxon>Liquidambar</taxon>
    </lineage>
</organism>
<name>A0AAP0RP61_LIQFO</name>